<dbReference type="AlphaFoldDB" id="A0A8D7AP64"/>
<name>A0A8D7AP64_MUSAM</name>
<gene>
    <name evidence="3" type="ORF">GSMUA_190750.1</name>
</gene>
<evidence type="ECO:0000313" key="3">
    <source>
        <dbReference type="EMBL" id="CAG1851491.1"/>
    </source>
</evidence>
<proteinExistence type="predicted"/>
<reference evidence="3" key="1">
    <citation type="submission" date="2021-03" db="EMBL/GenBank/DDBJ databases">
        <authorList>
            <consortium name="Genoscope - CEA"/>
            <person name="William W."/>
        </authorList>
    </citation>
    <scope>NUCLEOTIDE SEQUENCE</scope>
    <source>
        <strain evidence="3">Doubled-haploid Pahang</strain>
    </source>
</reference>
<dbReference type="GO" id="GO:0045927">
    <property type="term" value="P:positive regulation of growth"/>
    <property type="evidence" value="ECO:0007669"/>
    <property type="project" value="InterPro"/>
</dbReference>
<dbReference type="PANTHER" id="PTHR31730:SF37">
    <property type="entry name" value="OS06G0716000 PROTEIN"/>
    <property type="match status" value="1"/>
</dbReference>
<dbReference type="Pfam" id="PF05003">
    <property type="entry name" value="DUF668"/>
    <property type="match status" value="1"/>
</dbReference>
<evidence type="ECO:0000259" key="2">
    <source>
        <dbReference type="Pfam" id="PF11961"/>
    </source>
</evidence>
<protein>
    <submittedName>
        <fullName evidence="3">(wild Malaysian banana) hypothetical protein</fullName>
    </submittedName>
</protein>
<dbReference type="InterPro" id="IPR045021">
    <property type="entry name" value="PSI1/2/3"/>
</dbReference>
<sequence length="616" mass="69501">MGCVCSSRSRSDRKERKDALYADGAEEVGTFGDRKSNYKLFDSGELRVVPTKAVAGKVPETSSILGRASIAGLEKAVEVLDTLGSSMSNLNPSSGFTSGVTARGYKISILAFEVANTIAKGANLWRSLSDENINILKEEVLQSDGVRKLISADANELLWITAADKREELDFFSREVIRFGDLCKDPIWHNLGRYFEKLSLDMTPTEQSKEEAEMMMQLLIYLAQSTSELYHELHALDRYEQDYRRKLQEEELIPAARQGKLSILNSELKRQKKLVKSLKKKSLWSRNLEEVVEKLVDILIILILAILFFKPFGKYVVEIFVTVILNLFEQIAGCNLLDYKPAQNQTLGASGLALHYANIINQIDNIVSRPLSLPPTTRDSLYQGLPTRVKAALRTRLQSFDAKEEYTVAQIKAEMQKILCWITPLAENTTRAHQGFGWVGEWATMGTEINKKPDMQNCIARIQTLHHANKEKTEEYILELVVWLHHLVIQVKNRGYGLTSASPVQSQPNKGTVVISESIREPSQACNGRIEGALLSEDERNMLEQVTLRKITLGRSKSLDLEKRARRHRGRNRSCENSPDKEFNVALDWKLERSRVLDVMDGLNTLGALPVVQFCT</sequence>
<feature type="domain" description="DUF668" evidence="1">
    <location>
        <begin position="346"/>
        <end position="431"/>
    </location>
</feature>
<dbReference type="Pfam" id="PF11961">
    <property type="entry name" value="DUF3475"/>
    <property type="match status" value="1"/>
</dbReference>
<accession>A0A8D7AP64</accession>
<organism evidence="3">
    <name type="scientific">Musa acuminata subsp. malaccensis</name>
    <name type="common">Wild banana</name>
    <name type="synonym">Musa malaccensis</name>
    <dbReference type="NCBI Taxonomy" id="214687"/>
    <lineage>
        <taxon>Eukaryota</taxon>
        <taxon>Viridiplantae</taxon>
        <taxon>Streptophyta</taxon>
        <taxon>Embryophyta</taxon>
        <taxon>Tracheophyta</taxon>
        <taxon>Spermatophyta</taxon>
        <taxon>Magnoliopsida</taxon>
        <taxon>Liliopsida</taxon>
        <taxon>Zingiberales</taxon>
        <taxon>Musaceae</taxon>
        <taxon>Musa</taxon>
    </lineage>
</organism>
<dbReference type="InterPro" id="IPR007700">
    <property type="entry name" value="DUF668"/>
</dbReference>
<dbReference type="PANTHER" id="PTHR31730">
    <property type="entry name" value="OS01G0873900 PROTEIN"/>
    <property type="match status" value="1"/>
</dbReference>
<dbReference type="InterPro" id="IPR021864">
    <property type="entry name" value="DUF3475"/>
</dbReference>
<dbReference type="EMBL" id="HG996468">
    <property type="protein sequence ID" value="CAG1851491.1"/>
    <property type="molecule type" value="Genomic_DNA"/>
</dbReference>
<feature type="domain" description="DUF3475" evidence="2">
    <location>
        <begin position="109"/>
        <end position="165"/>
    </location>
</feature>
<evidence type="ECO:0000259" key="1">
    <source>
        <dbReference type="Pfam" id="PF05003"/>
    </source>
</evidence>